<feature type="domain" description="Soluble ligand binding" evidence="17">
    <location>
        <begin position="187"/>
        <end position="235"/>
    </location>
</feature>
<feature type="domain" description="SLBB" evidence="18">
    <location>
        <begin position="100"/>
        <end position="180"/>
    </location>
</feature>
<evidence type="ECO:0000256" key="12">
    <source>
        <dbReference type="ARBA" id="ARBA00023139"/>
    </source>
</evidence>
<evidence type="ECO:0000256" key="5">
    <source>
        <dbReference type="ARBA" id="ARBA00022597"/>
    </source>
</evidence>
<evidence type="ECO:0000256" key="6">
    <source>
        <dbReference type="ARBA" id="ARBA00022692"/>
    </source>
</evidence>
<keyword evidence="7 15" id="KW-0732">Signal</keyword>
<evidence type="ECO:0000256" key="15">
    <source>
        <dbReference type="SAM" id="SignalP"/>
    </source>
</evidence>
<keyword evidence="4" id="KW-1134">Transmembrane beta strand</keyword>
<feature type="signal peptide" evidence="15">
    <location>
        <begin position="1"/>
        <end position="21"/>
    </location>
</feature>
<dbReference type="EMBL" id="AP025516">
    <property type="protein sequence ID" value="BDD87650.1"/>
    <property type="molecule type" value="Genomic_DNA"/>
</dbReference>
<dbReference type="PANTHER" id="PTHR33619:SF3">
    <property type="entry name" value="POLYSACCHARIDE EXPORT PROTEIN GFCE-RELATED"/>
    <property type="match status" value="1"/>
</dbReference>
<comment type="similarity">
    <text evidence="2">Belongs to the BexD/CtrA/VexA family.</text>
</comment>
<dbReference type="InterPro" id="IPR049712">
    <property type="entry name" value="Poly_export"/>
</dbReference>
<evidence type="ECO:0000259" key="16">
    <source>
        <dbReference type="Pfam" id="PF02563"/>
    </source>
</evidence>
<evidence type="ECO:0000256" key="2">
    <source>
        <dbReference type="ARBA" id="ARBA00009450"/>
    </source>
</evidence>
<evidence type="ECO:0000256" key="1">
    <source>
        <dbReference type="ARBA" id="ARBA00004571"/>
    </source>
</evidence>
<accession>A0ABM7W9I7</accession>
<dbReference type="Pfam" id="PF10531">
    <property type="entry name" value="SLBB"/>
    <property type="match status" value="1"/>
</dbReference>
<evidence type="ECO:0008006" key="21">
    <source>
        <dbReference type="Google" id="ProtNLM"/>
    </source>
</evidence>
<dbReference type="Pfam" id="PF02563">
    <property type="entry name" value="Poly_export"/>
    <property type="match status" value="1"/>
</dbReference>
<evidence type="ECO:0000256" key="14">
    <source>
        <dbReference type="ARBA" id="ARBA00023288"/>
    </source>
</evidence>
<dbReference type="Proteomes" id="UP000830055">
    <property type="component" value="Chromosome"/>
</dbReference>
<keyword evidence="9" id="KW-0406">Ion transport</keyword>
<evidence type="ECO:0000259" key="18">
    <source>
        <dbReference type="Pfam" id="PF22461"/>
    </source>
</evidence>
<evidence type="ECO:0000256" key="10">
    <source>
        <dbReference type="ARBA" id="ARBA00023114"/>
    </source>
</evidence>
<dbReference type="InterPro" id="IPR019554">
    <property type="entry name" value="Soluble_ligand-bd"/>
</dbReference>
<dbReference type="Pfam" id="PF22461">
    <property type="entry name" value="SLBB_2"/>
    <property type="match status" value="1"/>
</dbReference>
<keyword evidence="10" id="KW-0626">Porin</keyword>
<keyword evidence="6" id="KW-0812">Transmembrane</keyword>
<evidence type="ECO:0000313" key="20">
    <source>
        <dbReference type="Proteomes" id="UP000830055"/>
    </source>
</evidence>
<evidence type="ECO:0000256" key="13">
    <source>
        <dbReference type="ARBA" id="ARBA00023237"/>
    </source>
</evidence>
<keyword evidence="12" id="KW-0564">Palmitate</keyword>
<feature type="domain" description="Polysaccharide export protein N-terminal" evidence="16">
    <location>
        <begin position="22"/>
        <end position="94"/>
    </location>
</feature>
<dbReference type="Gene3D" id="3.10.560.10">
    <property type="entry name" value="Outer membrane lipoprotein wza domain like"/>
    <property type="match status" value="2"/>
</dbReference>
<feature type="chain" id="PRO_5047040966" description="Periplasmic polysaccharide biosynthesis/export protein" evidence="15">
    <location>
        <begin position="22"/>
        <end position="261"/>
    </location>
</feature>
<keyword evidence="3" id="KW-0813">Transport</keyword>
<organism evidence="19 20">
    <name type="scientific">Desulfofustis limnaeus</name>
    <dbReference type="NCBI Taxonomy" id="2740163"/>
    <lineage>
        <taxon>Bacteria</taxon>
        <taxon>Pseudomonadati</taxon>
        <taxon>Thermodesulfobacteriota</taxon>
        <taxon>Desulfobulbia</taxon>
        <taxon>Desulfobulbales</taxon>
        <taxon>Desulfocapsaceae</taxon>
        <taxon>Desulfofustis</taxon>
    </lineage>
</organism>
<sequence>MMIRWLVVLLLVCSAAGFSFAADYRVGPGDVLDITVYDNDDLKTKVRVGTDGTIVVPLLGKVEVAAMTVPQIAEQLQDLLADGYLVNPQVNVFVQEFRSKKVVVLGQVRSPGLIELSGPISFLELISKAGGLEKDAGEGATIKRRENDQDVVIPIDLKSLIEGGDLSQNVTILDGDTVVVSKGAMCYVTGEVQEPGSYACSVDSTVLQMIALANGFTGKASKSGVDIVRIVDGEKTIIENVALDTTMVKPNDVIVVPESFF</sequence>
<keyword evidence="8" id="KW-0625">Polysaccharide transport</keyword>
<reference evidence="19 20" key="1">
    <citation type="submission" date="2022-01" db="EMBL/GenBank/DDBJ databases">
        <title>Desulfofustis limnae sp. nov., a novel mesophilic sulfate-reducing bacterium isolated from marsh soil.</title>
        <authorList>
            <person name="Watanabe M."/>
            <person name="Takahashi A."/>
            <person name="Kojima H."/>
            <person name="Fukui M."/>
        </authorList>
    </citation>
    <scope>NUCLEOTIDE SEQUENCE [LARGE SCALE GENOMIC DNA]</scope>
    <source>
        <strain evidence="19 20">PPLL</strain>
    </source>
</reference>
<dbReference type="PANTHER" id="PTHR33619">
    <property type="entry name" value="POLYSACCHARIDE EXPORT PROTEIN GFCE-RELATED"/>
    <property type="match status" value="1"/>
</dbReference>
<evidence type="ECO:0000256" key="4">
    <source>
        <dbReference type="ARBA" id="ARBA00022452"/>
    </source>
</evidence>
<evidence type="ECO:0000256" key="7">
    <source>
        <dbReference type="ARBA" id="ARBA00022729"/>
    </source>
</evidence>
<keyword evidence="11" id="KW-0472">Membrane</keyword>
<dbReference type="InterPro" id="IPR054765">
    <property type="entry name" value="SLBB_dom"/>
</dbReference>
<evidence type="ECO:0000259" key="17">
    <source>
        <dbReference type="Pfam" id="PF10531"/>
    </source>
</evidence>
<protein>
    <recommendedName>
        <fullName evidence="21">Periplasmic polysaccharide biosynthesis/export protein</fullName>
    </recommendedName>
</protein>
<dbReference type="RefSeq" id="WP_284151070.1">
    <property type="nucleotide sequence ID" value="NZ_AP025516.1"/>
</dbReference>
<evidence type="ECO:0000256" key="9">
    <source>
        <dbReference type="ARBA" id="ARBA00023065"/>
    </source>
</evidence>
<evidence type="ECO:0000256" key="11">
    <source>
        <dbReference type="ARBA" id="ARBA00023136"/>
    </source>
</evidence>
<keyword evidence="20" id="KW-1185">Reference proteome</keyword>
<evidence type="ECO:0000256" key="8">
    <source>
        <dbReference type="ARBA" id="ARBA00023047"/>
    </source>
</evidence>
<name>A0ABM7W9I7_9BACT</name>
<evidence type="ECO:0000313" key="19">
    <source>
        <dbReference type="EMBL" id="BDD87650.1"/>
    </source>
</evidence>
<keyword evidence="5" id="KW-0762">Sugar transport</keyword>
<comment type="subcellular location">
    <subcellularLocation>
        <location evidence="1">Cell outer membrane</location>
        <topology evidence="1">Multi-pass membrane protein</topology>
    </subcellularLocation>
</comment>
<evidence type="ECO:0000256" key="3">
    <source>
        <dbReference type="ARBA" id="ARBA00022448"/>
    </source>
</evidence>
<gene>
    <name evidence="19" type="ORF">DPPLL_20150</name>
</gene>
<keyword evidence="14" id="KW-0449">Lipoprotein</keyword>
<proteinExistence type="inferred from homology"/>
<keyword evidence="13" id="KW-0998">Cell outer membrane</keyword>
<dbReference type="InterPro" id="IPR003715">
    <property type="entry name" value="Poly_export_N"/>
</dbReference>